<proteinExistence type="predicted"/>
<evidence type="ECO:0000313" key="2">
    <source>
        <dbReference type="Proteomes" id="UP000662747"/>
    </source>
</evidence>
<dbReference type="Proteomes" id="UP000662747">
    <property type="component" value="Chromosome"/>
</dbReference>
<name>A0ABX7P883_9BACT</name>
<gene>
    <name evidence="1" type="ORF">JY651_18000</name>
</gene>
<organism evidence="1 2">
    <name type="scientific">Pyxidicoccus parkwayensis</name>
    <dbReference type="NCBI Taxonomy" id="2813578"/>
    <lineage>
        <taxon>Bacteria</taxon>
        <taxon>Pseudomonadati</taxon>
        <taxon>Myxococcota</taxon>
        <taxon>Myxococcia</taxon>
        <taxon>Myxococcales</taxon>
        <taxon>Cystobacterineae</taxon>
        <taxon>Myxococcaceae</taxon>
        <taxon>Pyxidicoccus</taxon>
    </lineage>
</organism>
<keyword evidence="2" id="KW-1185">Reference proteome</keyword>
<dbReference type="InterPro" id="IPR013783">
    <property type="entry name" value="Ig-like_fold"/>
</dbReference>
<sequence>MEPLKLFQELIRLGQAGALDGAPGYSSTRLSQWQSTRDTVLAWLLGPNGPIATQNWTQYFEDVGSDATNNLNQLVPGETAKFLMDNPALDPSWQAHVQNIIAFIETNFGDTLEYGARPIKEQYAFHYKMGSHTARYAAVNARYAELTGDAAAKDKAFRAFNWATYMVRNSGLTIDGPYPNNVWFTDGWGDFIRHFVIGMGAQPDWAPAGQNHLLRSTSVVKSITYGPGNEVRYTTYDASATEVLRLAFVPSSVTAGGTALAQRTDLAADGWTFDTGNNALRIRHSTSGVIVISGAPPTAPSVAITTPTSGQNFTAPATPSLGATATASTGRTLASVTFRAGATVLCTVSAPTTTSVSCGVSSLQDGAHSVTAKATDDTLQTTTSAAVPLTLSNPPTVSLTSPAANATYTAPASVPLAATASAGHGRGIARVDFYADGTSLLCSSTTSPYGCTWSNPSQGSHTVRAVAVDTGNPAASTSSATVSITVSSAAPTALVGNTTVLTTSDFEHAGVAAAFNYVASATGNVTRLYIYVDGQTAATSLQLGLYANGSGTPGALLRSCTVAPVAPGAWNVCTITSQAVSSGTTYWLAVLSPTGGGDIYWRQTSGTGSYKVQPGLATLPSTWSGTGGYPGSNMSAYAGN</sequence>
<evidence type="ECO:0008006" key="3">
    <source>
        <dbReference type="Google" id="ProtNLM"/>
    </source>
</evidence>
<dbReference type="RefSeq" id="WP_206728247.1">
    <property type="nucleotide sequence ID" value="NZ_CP071090.1"/>
</dbReference>
<dbReference type="EMBL" id="CP071090">
    <property type="protein sequence ID" value="QSQ26704.1"/>
    <property type="molecule type" value="Genomic_DNA"/>
</dbReference>
<reference evidence="1 2" key="1">
    <citation type="submission" date="2021-02" db="EMBL/GenBank/DDBJ databases">
        <title>De Novo genome assembly of isolated myxobacteria.</title>
        <authorList>
            <person name="Stevens D.C."/>
        </authorList>
    </citation>
    <scope>NUCLEOTIDE SEQUENCE [LARGE SCALE GENOMIC DNA]</scope>
    <source>
        <strain evidence="2">SCPEA02</strain>
    </source>
</reference>
<protein>
    <recommendedName>
        <fullName evidence="3">Bacterial Ig-like domain-containing protein</fullName>
    </recommendedName>
</protein>
<accession>A0ABX7P883</accession>
<dbReference type="Gene3D" id="2.60.40.10">
    <property type="entry name" value="Immunoglobulins"/>
    <property type="match status" value="2"/>
</dbReference>
<dbReference type="Pfam" id="PF17957">
    <property type="entry name" value="Big_7"/>
    <property type="match status" value="2"/>
</dbReference>
<evidence type="ECO:0000313" key="1">
    <source>
        <dbReference type="EMBL" id="QSQ26704.1"/>
    </source>
</evidence>